<dbReference type="AlphaFoldDB" id="A0AAP0QQC5"/>
<evidence type="ECO:0000256" key="1">
    <source>
        <dbReference type="ARBA" id="ARBA00004141"/>
    </source>
</evidence>
<dbReference type="PANTHER" id="PTHR11266">
    <property type="entry name" value="PEROXISOMAL MEMBRANE PROTEIN 2, PXMP2 MPV17"/>
    <property type="match status" value="1"/>
</dbReference>
<dbReference type="PANTHER" id="PTHR11266:SF17">
    <property type="entry name" value="PROTEIN MPV17"/>
    <property type="match status" value="1"/>
</dbReference>
<evidence type="ECO:0000256" key="4">
    <source>
        <dbReference type="ARBA" id="ARBA00022989"/>
    </source>
</evidence>
<dbReference type="Pfam" id="PF04117">
    <property type="entry name" value="Mpv17_PMP22"/>
    <property type="match status" value="1"/>
</dbReference>
<evidence type="ECO:0000256" key="3">
    <source>
        <dbReference type="ARBA" id="ARBA00022692"/>
    </source>
</evidence>
<keyword evidence="3" id="KW-0812">Transmembrane</keyword>
<comment type="subcellular location">
    <subcellularLocation>
        <location evidence="1">Membrane</location>
        <topology evidence="1">Multi-pass membrane protein</topology>
    </subcellularLocation>
</comment>
<dbReference type="EMBL" id="JBCGBO010000004">
    <property type="protein sequence ID" value="KAK9208045.1"/>
    <property type="molecule type" value="Genomic_DNA"/>
</dbReference>
<accession>A0AAP0QQC5</accession>
<keyword evidence="8" id="KW-1185">Reference proteome</keyword>
<dbReference type="InterPro" id="IPR007248">
    <property type="entry name" value="Mpv17_PMP22"/>
</dbReference>
<sequence length="141" mass="16075">MTNPLKDRRDGNQELMIEWKRVARTSFFGFQFVGPVGHFWHEGLDRFIRKRLLMQPNSLRFVAATKVGIDGLLFGPLNLLTFSPCMSFAAGKSSSQVMEDVKRDFFPAFILEGGLWPLVQAANFQYVPVLYQLLQHLLPVG</sequence>
<comment type="caution">
    <text evidence="7">The sequence shown here is derived from an EMBL/GenBank/DDBJ whole genome shotgun (WGS) entry which is preliminary data.</text>
</comment>
<keyword evidence="5" id="KW-0472">Membrane</keyword>
<keyword evidence="4" id="KW-1133">Transmembrane helix</keyword>
<dbReference type="GO" id="GO:0016020">
    <property type="term" value="C:membrane"/>
    <property type="evidence" value="ECO:0007669"/>
    <property type="project" value="UniProtKB-SubCell"/>
</dbReference>
<evidence type="ECO:0000313" key="8">
    <source>
        <dbReference type="Proteomes" id="UP001428341"/>
    </source>
</evidence>
<dbReference type="Proteomes" id="UP001428341">
    <property type="component" value="Unassembled WGS sequence"/>
</dbReference>
<evidence type="ECO:0000256" key="5">
    <source>
        <dbReference type="ARBA" id="ARBA00023136"/>
    </source>
</evidence>
<organism evidence="7 8">
    <name type="scientific">Citrus x changshan-huyou</name>
    <dbReference type="NCBI Taxonomy" id="2935761"/>
    <lineage>
        <taxon>Eukaryota</taxon>
        <taxon>Viridiplantae</taxon>
        <taxon>Streptophyta</taxon>
        <taxon>Embryophyta</taxon>
        <taxon>Tracheophyta</taxon>
        <taxon>Spermatophyta</taxon>
        <taxon>Magnoliopsida</taxon>
        <taxon>eudicotyledons</taxon>
        <taxon>Gunneridae</taxon>
        <taxon>Pentapetalae</taxon>
        <taxon>rosids</taxon>
        <taxon>malvids</taxon>
        <taxon>Sapindales</taxon>
        <taxon>Rutaceae</taxon>
        <taxon>Aurantioideae</taxon>
        <taxon>Citrus</taxon>
    </lineage>
</organism>
<evidence type="ECO:0000256" key="6">
    <source>
        <dbReference type="RuleBase" id="RU363053"/>
    </source>
</evidence>
<name>A0AAP0QQC5_9ROSI</name>
<proteinExistence type="inferred from homology"/>
<comment type="similarity">
    <text evidence="2 6">Belongs to the peroxisomal membrane protein PXMP2/4 family.</text>
</comment>
<gene>
    <name evidence="7" type="ORF">WN944_000398</name>
</gene>
<dbReference type="GO" id="GO:0005737">
    <property type="term" value="C:cytoplasm"/>
    <property type="evidence" value="ECO:0007669"/>
    <property type="project" value="TreeGrafter"/>
</dbReference>
<evidence type="ECO:0000256" key="2">
    <source>
        <dbReference type="ARBA" id="ARBA00006824"/>
    </source>
</evidence>
<reference evidence="7 8" key="1">
    <citation type="submission" date="2024-05" db="EMBL/GenBank/DDBJ databases">
        <title>Haplotype-resolved chromosome-level genome assembly of Huyou (Citrus changshanensis).</title>
        <authorList>
            <person name="Miao C."/>
            <person name="Chen W."/>
            <person name="Wu Y."/>
            <person name="Wang L."/>
            <person name="Zhao S."/>
            <person name="Grierson D."/>
            <person name="Xu C."/>
            <person name="Chen K."/>
        </authorList>
    </citation>
    <scope>NUCLEOTIDE SEQUENCE [LARGE SCALE GENOMIC DNA]</scope>
    <source>
        <strain evidence="7">01-14</strain>
        <tissue evidence="7">Leaf</tissue>
    </source>
</reference>
<evidence type="ECO:0000313" key="7">
    <source>
        <dbReference type="EMBL" id="KAK9208045.1"/>
    </source>
</evidence>
<protein>
    <submittedName>
        <fullName evidence="7">Uncharacterized protein</fullName>
    </submittedName>
</protein>